<dbReference type="Pfam" id="PF00294">
    <property type="entry name" value="PfkB"/>
    <property type="match status" value="1"/>
</dbReference>
<comment type="caution">
    <text evidence="4">The sequence shown here is derived from an EMBL/GenBank/DDBJ whole genome shotgun (WGS) entry which is preliminary data.</text>
</comment>
<feature type="domain" description="Carbohydrate kinase PfkB" evidence="3">
    <location>
        <begin position="47"/>
        <end position="310"/>
    </location>
</feature>
<dbReference type="SUPFAM" id="SSF53613">
    <property type="entry name" value="Ribokinase-like"/>
    <property type="match status" value="1"/>
</dbReference>
<name>A0A1F5WSR8_9BACT</name>
<dbReference type="AlphaFoldDB" id="A0A1F5WSR8"/>
<dbReference type="InterPro" id="IPR002139">
    <property type="entry name" value="Ribo/fructo_kinase"/>
</dbReference>
<dbReference type="GO" id="GO:0016301">
    <property type="term" value="F:kinase activity"/>
    <property type="evidence" value="ECO:0007669"/>
    <property type="project" value="UniProtKB-KW"/>
</dbReference>
<evidence type="ECO:0000256" key="2">
    <source>
        <dbReference type="ARBA" id="ARBA00022777"/>
    </source>
</evidence>
<proteinExistence type="predicted"/>
<dbReference type="PRINTS" id="PR00990">
    <property type="entry name" value="RIBOKINASE"/>
</dbReference>
<evidence type="ECO:0000313" key="4">
    <source>
        <dbReference type="EMBL" id="OGF78682.1"/>
    </source>
</evidence>
<dbReference type="Proteomes" id="UP000178425">
    <property type="component" value="Unassembled WGS sequence"/>
</dbReference>
<evidence type="ECO:0000256" key="1">
    <source>
        <dbReference type="ARBA" id="ARBA00022679"/>
    </source>
</evidence>
<dbReference type="GO" id="GO:0006796">
    <property type="term" value="P:phosphate-containing compound metabolic process"/>
    <property type="evidence" value="ECO:0007669"/>
    <property type="project" value="UniProtKB-ARBA"/>
</dbReference>
<dbReference type="Gene3D" id="3.40.1190.20">
    <property type="match status" value="1"/>
</dbReference>
<dbReference type="InterPro" id="IPR011611">
    <property type="entry name" value="PfkB_dom"/>
</dbReference>
<dbReference type="InterPro" id="IPR029056">
    <property type="entry name" value="Ribokinase-like"/>
</dbReference>
<protein>
    <recommendedName>
        <fullName evidence="3">Carbohydrate kinase PfkB domain-containing protein</fullName>
    </recommendedName>
</protein>
<keyword evidence="2" id="KW-0418">Kinase</keyword>
<organism evidence="4 5">
    <name type="scientific">Candidatus Giovannonibacteria bacterium RIFCSPHIGHO2_02_43_13</name>
    <dbReference type="NCBI Taxonomy" id="1798330"/>
    <lineage>
        <taxon>Bacteria</taxon>
        <taxon>Candidatus Giovannoniibacteriota</taxon>
    </lineage>
</organism>
<gene>
    <name evidence="4" type="ORF">A2W54_02765</name>
</gene>
<keyword evidence="1" id="KW-0808">Transferase</keyword>
<accession>A0A1F5WSR8</accession>
<reference evidence="4 5" key="1">
    <citation type="journal article" date="2016" name="Nat. Commun.">
        <title>Thousands of microbial genomes shed light on interconnected biogeochemical processes in an aquifer system.</title>
        <authorList>
            <person name="Anantharaman K."/>
            <person name="Brown C.T."/>
            <person name="Hug L.A."/>
            <person name="Sharon I."/>
            <person name="Castelle C.J."/>
            <person name="Probst A.J."/>
            <person name="Thomas B.C."/>
            <person name="Singh A."/>
            <person name="Wilkins M.J."/>
            <person name="Karaoz U."/>
            <person name="Brodie E.L."/>
            <person name="Williams K.H."/>
            <person name="Hubbard S.S."/>
            <person name="Banfield J.F."/>
        </authorList>
    </citation>
    <scope>NUCLEOTIDE SEQUENCE [LARGE SCALE GENOMIC DNA]</scope>
</reference>
<dbReference type="EMBL" id="MFHI01000022">
    <property type="protein sequence ID" value="OGF78682.1"/>
    <property type="molecule type" value="Genomic_DNA"/>
</dbReference>
<evidence type="ECO:0000313" key="5">
    <source>
        <dbReference type="Proteomes" id="UP000178425"/>
    </source>
</evidence>
<dbReference type="PANTHER" id="PTHR10584:SF166">
    <property type="entry name" value="RIBOKINASE"/>
    <property type="match status" value="1"/>
</dbReference>
<sequence length="333" mass="37658">MNAERNNYDFLAIGDTTTDAFIKIKDARVTCDINKEKCQICMRFKDKIPYEDVFVVPAVGNAANAAVAASRLGLKSALLSNVGDDYFGKEAIDALKKENVSTEFTLINAGKKTNYHYVLWYEDDRTILIKHEEYNYQLPYFDDPKWVYFSSVGENSLRFHETIEKYFAERPDIKLAFQPGTYQIKFGRKKLAGLYKRTDVFICNKEEAQRILESSEPDIKKLLTGIHELGPKVVSITDGPNGAYASDGKSAWFMPMYPDPKPPFERTGAGDAFSSTFVVALASGLRIEEALRWGPINSMSVVQYVGAREGLLSRYQIEKFLENAPPDYLPKLI</sequence>
<evidence type="ECO:0000259" key="3">
    <source>
        <dbReference type="Pfam" id="PF00294"/>
    </source>
</evidence>
<dbReference type="GO" id="GO:0005829">
    <property type="term" value="C:cytosol"/>
    <property type="evidence" value="ECO:0007669"/>
    <property type="project" value="TreeGrafter"/>
</dbReference>
<dbReference type="PANTHER" id="PTHR10584">
    <property type="entry name" value="SUGAR KINASE"/>
    <property type="match status" value="1"/>
</dbReference>